<comment type="similarity">
    <text evidence="7">Belongs to the queuine tRNA-ribosyltransferase family.</text>
</comment>
<evidence type="ECO:0000256" key="6">
    <source>
        <dbReference type="ARBA" id="ARBA00050112"/>
    </source>
</evidence>
<dbReference type="NCBIfam" id="TIGR00430">
    <property type="entry name" value="Q_tRNA_tgt"/>
    <property type="match status" value="1"/>
</dbReference>
<comment type="subunit">
    <text evidence="7">Homodimer. Within each dimer, one monomer is responsible for RNA recognition and catalysis, while the other monomer binds to the replacement base PreQ1.</text>
</comment>
<feature type="active site" description="Proton acceptor" evidence="7">
    <location>
        <position position="111"/>
    </location>
</feature>
<reference evidence="10" key="1">
    <citation type="submission" date="2016-10" db="EMBL/GenBank/DDBJ databases">
        <authorList>
            <person name="Varghese N."/>
            <person name="Submissions S."/>
        </authorList>
    </citation>
    <scope>NUCLEOTIDE SEQUENCE [LARGE SCALE GENOMIC DNA]</scope>
    <source>
        <strain evidence="10">DSM 3384</strain>
    </source>
</reference>
<dbReference type="UniPathway" id="UPA00392"/>
<comment type="function">
    <text evidence="7">Catalyzes the base-exchange of a guanine (G) residue with the queuine precursor 7-aminomethyl-7-deazaguanine (PreQ1) at position 34 (anticodon wobble position) in tRNAs with GU(N) anticodons (tRNA-Asp, -Asn, -His and -Tyr). Catalysis occurs through a double-displacement mechanism. The nucleophile active site attacks the C1' of nucleotide 34 to detach the guanine base from the RNA, forming a covalent enzyme-RNA intermediate. The proton acceptor active site deprotonates the incoming PreQ1, allowing a nucleophilic attack on the C1' of the ribose to form the product. After dissociation, two additional enzymatic reactions on the tRNA convert PreQ1 to queuine (Q), resulting in the hypermodified nucleoside queuosine (7-(((4,5-cis-dihydroxy-2-cyclopenten-1-yl)amino)methyl)-7-deazaguanosine).</text>
</comment>
<dbReference type="Proteomes" id="UP000199608">
    <property type="component" value="Unassembled WGS sequence"/>
</dbReference>
<dbReference type="AlphaFoldDB" id="A0A1H2HHG7"/>
<proteinExistence type="inferred from homology"/>
<evidence type="ECO:0000256" key="5">
    <source>
        <dbReference type="ARBA" id="ARBA00022785"/>
    </source>
</evidence>
<dbReference type="PANTHER" id="PTHR46499">
    <property type="entry name" value="QUEUINE TRNA-RIBOSYLTRANSFERASE"/>
    <property type="match status" value="1"/>
</dbReference>
<feature type="binding site" evidence="7">
    <location>
        <position position="209"/>
    </location>
    <ligand>
        <name>substrate</name>
    </ligand>
</feature>
<dbReference type="InterPro" id="IPR050076">
    <property type="entry name" value="ArchSynthase1/Queuine_TRR"/>
</dbReference>
<keyword evidence="7" id="KW-0479">Metal-binding</keyword>
<evidence type="ECO:0000256" key="1">
    <source>
        <dbReference type="ARBA" id="ARBA00004691"/>
    </source>
</evidence>
<evidence type="ECO:0000313" key="10">
    <source>
        <dbReference type="Proteomes" id="UP000199608"/>
    </source>
</evidence>
<feature type="region of interest" description="RNA binding" evidence="7">
    <location>
        <begin position="267"/>
        <end position="273"/>
    </location>
</feature>
<dbReference type="InterPro" id="IPR004803">
    <property type="entry name" value="TGT"/>
</dbReference>
<comment type="caution">
    <text evidence="7">Lacks conserved residue(s) required for the propagation of feature annotation.</text>
</comment>
<dbReference type="SUPFAM" id="SSF51713">
    <property type="entry name" value="tRNA-guanine transglycosylase"/>
    <property type="match status" value="1"/>
</dbReference>
<protein>
    <recommendedName>
        <fullName evidence="7">Queuine tRNA-ribosyltransferase</fullName>
        <ecNumber evidence="7">2.4.2.29</ecNumber>
    </recommendedName>
    <alternativeName>
        <fullName evidence="7">Guanine insertion enzyme</fullName>
    </alternativeName>
    <alternativeName>
        <fullName evidence="7">tRNA-guanine transglycosylase</fullName>
    </alternativeName>
</protein>
<evidence type="ECO:0000256" key="3">
    <source>
        <dbReference type="ARBA" id="ARBA00022679"/>
    </source>
</evidence>
<feature type="binding site" evidence="7">
    <location>
        <position position="324"/>
    </location>
    <ligand>
        <name>Zn(2+)</name>
        <dbReference type="ChEBI" id="CHEBI:29105"/>
    </ligand>
</feature>
<feature type="binding site" evidence="7">
    <location>
        <position position="326"/>
    </location>
    <ligand>
        <name>Zn(2+)</name>
        <dbReference type="ChEBI" id="CHEBI:29105"/>
    </ligand>
</feature>
<keyword evidence="3 7" id="KW-0808">Transferase</keyword>
<dbReference type="NCBIfam" id="TIGR00449">
    <property type="entry name" value="tgt_general"/>
    <property type="match status" value="1"/>
</dbReference>
<comment type="cofactor">
    <cofactor evidence="7">
        <name>Zn(2+)</name>
        <dbReference type="ChEBI" id="CHEBI:29105"/>
    </cofactor>
    <text evidence="7">Binds 1 zinc ion per subunit.</text>
</comment>
<dbReference type="FunFam" id="3.20.20.105:FF:000001">
    <property type="entry name" value="Queuine tRNA-ribosyltransferase"/>
    <property type="match status" value="1"/>
</dbReference>
<dbReference type="Pfam" id="PF01702">
    <property type="entry name" value="TGT"/>
    <property type="match status" value="1"/>
</dbReference>
<keyword evidence="7" id="KW-0862">Zinc</keyword>
<feature type="binding site" evidence="7">
    <location>
        <position position="236"/>
    </location>
    <ligand>
        <name>substrate</name>
    </ligand>
</feature>
<keyword evidence="10" id="KW-1185">Reference proteome</keyword>
<feature type="binding site" evidence="7">
    <location>
        <position position="165"/>
    </location>
    <ligand>
        <name>substrate</name>
    </ligand>
</feature>
<dbReference type="PANTHER" id="PTHR46499:SF1">
    <property type="entry name" value="QUEUINE TRNA-RIBOSYLTRANSFERASE"/>
    <property type="match status" value="1"/>
</dbReference>
<keyword evidence="2 7" id="KW-0328">Glycosyltransferase</keyword>
<evidence type="ECO:0000259" key="8">
    <source>
        <dbReference type="Pfam" id="PF01702"/>
    </source>
</evidence>
<organism evidence="9 10">
    <name type="scientific">Desulfobacula phenolica</name>
    <dbReference type="NCBI Taxonomy" id="90732"/>
    <lineage>
        <taxon>Bacteria</taxon>
        <taxon>Pseudomonadati</taxon>
        <taxon>Thermodesulfobacteriota</taxon>
        <taxon>Desulfobacteria</taxon>
        <taxon>Desulfobacterales</taxon>
        <taxon>Desulfobacteraceae</taxon>
        <taxon>Desulfobacula</taxon>
    </lineage>
</organism>
<keyword evidence="4 7" id="KW-0819">tRNA processing</keyword>
<gene>
    <name evidence="7" type="primary">tgt</name>
    <name evidence="9" type="ORF">SAMN04487931_106247</name>
</gene>
<dbReference type="GO" id="GO:0005829">
    <property type="term" value="C:cytosol"/>
    <property type="evidence" value="ECO:0007669"/>
    <property type="project" value="TreeGrafter"/>
</dbReference>
<dbReference type="EC" id="2.4.2.29" evidence="7"/>
<dbReference type="GO" id="GO:0008479">
    <property type="term" value="F:tRNA-guanosine(34) queuine transglycosylase activity"/>
    <property type="evidence" value="ECO:0007669"/>
    <property type="project" value="UniProtKB-UniRule"/>
</dbReference>
<keyword evidence="5 7" id="KW-0671">Queuosine biosynthesis</keyword>
<dbReference type="Gene3D" id="3.20.20.105">
    <property type="entry name" value="Queuine tRNA-ribosyltransferase-like"/>
    <property type="match status" value="1"/>
</dbReference>
<name>A0A1H2HHG7_9BACT</name>
<dbReference type="HAMAP" id="MF_00168">
    <property type="entry name" value="Q_tRNA_Tgt"/>
    <property type="match status" value="1"/>
</dbReference>
<feature type="binding site" evidence="7">
    <location>
        <position position="355"/>
    </location>
    <ligand>
        <name>Zn(2+)</name>
        <dbReference type="ChEBI" id="CHEBI:29105"/>
    </ligand>
</feature>
<feature type="binding site" evidence="7">
    <location>
        <position position="329"/>
    </location>
    <ligand>
        <name>Zn(2+)</name>
        <dbReference type="ChEBI" id="CHEBI:29105"/>
    </ligand>
</feature>
<comment type="pathway">
    <text evidence="1 7">tRNA modification; tRNA-queuosine biosynthesis.</text>
</comment>
<dbReference type="EMBL" id="FNLL01000006">
    <property type="protein sequence ID" value="SDU31274.1"/>
    <property type="molecule type" value="Genomic_DNA"/>
</dbReference>
<dbReference type="GO" id="GO:0046872">
    <property type="term" value="F:metal ion binding"/>
    <property type="evidence" value="ECO:0007669"/>
    <property type="project" value="UniProtKB-KW"/>
</dbReference>
<evidence type="ECO:0000313" key="9">
    <source>
        <dbReference type="EMBL" id="SDU31274.1"/>
    </source>
</evidence>
<feature type="domain" description="tRNA-guanine(15) transglycosylase-like" evidence="8">
    <location>
        <begin position="33"/>
        <end position="388"/>
    </location>
</feature>
<dbReference type="GO" id="GO:0008616">
    <property type="term" value="P:tRNA queuosine(34) biosynthetic process"/>
    <property type="evidence" value="ECO:0007669"/>
    <property type="project" value="UniProtKB-UniRule"/>
</dbReference>
<dbReference type="InterPro" id="IPR036511">
    <property type="entry name" value="TGT-like_sf"/>
</dbReference>
<evidence type="ECO:0000256" key="7">
    <source>
        <dbReference type="HAMAP-Rule" id="MF_00168"/>
    </source>
</evidence>
<feature type="binding site" evidence="7">
    <location>
        <begin position="111"/>
        <end position="115"/>
    </location>
    <ligand>
        <name>substrate</name>
    </ligand>
</feature>
<comment type="catalytic activity">
    <reaction evidence="6 7">
        <text>7-aminomethyl-7-carbaguanine + guanosine(34) in tRNA = 7-aminomethyl-7-carbaguanosine(34) in tRNA + guanine</text>
        <dbReference type="Rhea" id="RHEA:24104"/>
        <dbReference type="Rhea" id="RHEA-COMP:10341"/>
        <dbReference type="Rhea" id="RHEA-COMP:10342"/>
        <dbReference type="ChEBI" id="CHEBI:16235"/>
        <dbReference type="ChEBI" id="CHEBI:58703"/>
        <dbReference type="ChEBI" id="CHEBI:74269"/>
        <dbReference type="ChEBI" id="CHEBI:82833"/>
        <dbReference type="EC" id="2.4.2.29"/>
    </reaction>
</comment>
<evidence type="ECO:0000256" key="4">
    <source>
        <dbReference type="ARBA" id="ARBA00022694"/>
    </source>
</evidence>
<sequence length="389" mass="44348">MVIKKRNMLKFKILKQSSKSKGLGKGNGSEHCRARLGTITTDHGVIDTPIFMPVGTLGSVKAVSVEELDHCKAQIILGNTYHLYLRPGCDVIEHMDGLHEFIRWNKPMLTDSGGFQFFSLAKLAKFSDEGVAFQSHIDGSRHMFSPEKAVDIQMILGSDIMMSLDWCIGYPADEKQTMEALNKTTLWAKRGFDFWQEKGAVNNLFGIVQGGMYKHLRTLSAEQLTQIDFPGFAIGGLSVGEPKEFMYEMADHTLPLLPVHKPRYIMGVGTPEDLVELTGMGCDMFDCVMPSRNARNGQLFTSKGTINIPNAKFRFDKGPIDTDCNCYTCQNYSRSYLRHLYKSRELLAYRLNTIHNIYYYLDLMEKMRDAIRQDSFLEFKREFYSKRQN</sequence>
<feature type="active site" description="Nucleophile" evidence="7">
    <location>
        <position position="286"/>
    </location>
</feature>
<dbReference type="InterPro" id="IPR002616">
    <property type="entry name" value="tRNA_ribo_trans-like"/>
</dbReference>
<accession>A0A1H2HHG7</accession>
<evidence type="ECO:0000256" key="2">
    <source>
        <dbReference type="ARBA" id="ARBA00022676"/>
    </source>
</evidence>